<name>A0A0B0P3N4_GOSAR</name>
<dbReference type="EMBL" id="KN413658">
    <property type="protein sequence ID" value="KHG19670.1"/>
    <property type="molecule type" value="Genomic_DNA"/>
</dbReference>
<proteinExistence type="predicted"/>
<evidence type="ECO:0000313" key="2">
    <source>
        <dbReference type="Proteomes" id="UP000032142"/>
    </source>
</evidence>
<accession>A0A0B0P3N4</accession>
<gene>
    <name evidence="1" type="ORF">F383_25316</name>
</gene>
<dbReference type="AlphaFoldDB" id="A0A0B0P3N4"/>
<dbReference type="Proteomes" id="UP000032142">
    <property type="component" value="Unassembled WGS sequence"/>
</dbReference>
<protein>
    <submittedName>
        <fullName evidence="1">Uncharacterized protein</fullName>
    </submittedName>
</protein>
<organism evidence="1 2">
    <name type="scientific">Gossypium arboreum</name>
    <name type="common">Tree cotton</name>
    <name type="synonym">Gossypium nanking</name>
    <dbReference type="NCBI Taxonomy" id="29729"/>
    <lineage>
        <taxon>Eukaryota</taxon>
        <taxon>Viridiplantae</taxon>
        <taxon>Streptophyta</taxon>
        <taxon>Embryophyta</taxon>
        <taxon>Tracheophyta</taxon>
        <taxon>Spermatophyta</taxon>
        <taxon>Magnoliopsida</taxon>
        <taxon>eudicotyledons</taxon>
        <taxon>Gunneridae</taxon>
        <taxon>Pentapetalae</taxon>
        <taxon>rosids</taxon>
        <taxon>malvids</taxon>
        <taxon>Malvales</taxon>
        <taxon>Malvaceae</taxon>
        <taxon>Malvoideae</taxon>
        <taxon>Gossypium</taxon>
    </lineage>
</organism>
<sequence>MKFGPRLREGQASRLNPTSRPLFVYRGSYSKIMRYESNYVALMCRKVNIGDQGTSEASITISPEAFGIASLNVLSVA</sequence>
<keyword evidence="2" id="KW-1185">Reference proteome</keyword>
<reference evidence="2" key="1">
    <citation type="submission" date="2014-09" db="EMBL/GenBank/DDBJ databases">
        <authorList>
            <person name="Mudge J."/>
            <person name="Ramaraj T."/>
            <person name="Lindquist I.E."/>
            <person name="Bharti A.K."/>
            <person name="Sundararajan A."/>
            <person name="Cameron C.T."/>
            <person name="Woodward J.E."/>
            <person name="May G.D."/>
            <person name="Brubaker C."/>
            <person name="Broadhvest J."/>
            <person name="Wilkins T.A."/>
        </authorList>
    </citation>
    <scope>NUCLEOTIDE SEQUENCE</scope>
    <source>
        <strain evidence="2">cv. AKA8401</strain>
    </source>
</reference>
<evidence type="ECO:0000313" key="1">
    <source>
        <dbReference type="EMBL" id="KHG19670.1"/>
    </source>
</evidence>